<reference evidence="2" key="1">
    <citation type="submission" date="2025-08" db="UniProtKB">
        <authorList>
            <consortium name="RefSeq"/>
        </authorList>
    </citation>
    <scope>IDENTIFICATION</scope>
    <source>
        <tissue evidence="2">Testes</tissue>
    </source>
</reference>
<proteinExistence type="predicted"/>
<gene>
    <name evidence="2" type="primary">LOC102805318</name>
</gene>
<dbReference type="Proteomes" id="UP000694865">
    <property type="component" value="Unplaced"/>
</dbReference>
<organism evidence="1 2">
    <name type="scientific">Saccoglossus kowalevskii</name>
    <name type="common">Acorn worm</name>
    <dbReference type="NCBI Taxonomy" id="10224"/>
    <lineage>
        <taxon>Eukaryota</taxon>
        <taxon>Metazoa</taxon>
        <taxon>Hemichordata</taxon>
        <taxon>Enteropneusta</taxon>
        <taxon>Harrimaniidae</taxon>
        <taxon>Saccoglossus</taxon>
    </lineage>
</organism>
<accession>A0ABM0MG67</accession>
<keyword evidence="1" id="KW-1185">Reference proteome</keyword>
<feature type="non-terminal residue" evidence="2">
    <location>
        <position position="206"/>
    </location>
</feature>
<protein>
    <submittedName>
        <fullName evidence="2">Uncharacterized protein LOC102805318</fullName>
    </submittedName>
</protein>
<sequence length="206" mass="23268">MKRTFSKLKKLFKLNKRNSRPDDTDILFNDPFEEDNVSVISDIVQEKSVEQFFVEDIPRIKPDSFSTVKTFYDRGFTTVSMVKMNGKIMAMKKSLIGENMTREQLNNELRILSMVTQDGSSAFLQLRAVCTSPISALILTDFVGSGQTLNSAVADNIYRELNPTSLQSSKLFTIVAKVGGQIMAMKKTLIGENMTREQLNNKLHIL</sequence>
<dbReference type="GeneID" id="102805318"/>
<evidence type="ECO:0000313" key="1">
    <source>
        <dbReference type="Proteomes" id="UP000694865"/>
    </source>
</evidence>
<name>A0ABM0MG67_SACKO</name>
<evidence type="ECO:0000313" key="2">
    <source>
        <dbReference type="RefSeq" id="XP_006819008.1"/>
    </source>
</evidence>
<dbReference type="RefSeq" id="XP_006819008.1">
    <property type="nucleotide sequence ID" value="XM_006818945.1"/>
</dbReference>